<dbReference type="PANTHER" id="PTHR31307:SF6">
    <property type="entry name" value="OS01G0718900 PROTEIN"/>
    <property type="match status" value="1"/>
</dbReference>
<feature type="compositionally biased region" description="Pro residues" evidence="1">
    <location>
        <begin position="1"/>
        <end position="15"/>
    </location>
</feature>
<dbReference type="GO" id="GO:0000976">
    <property type="term" value="F:transcription cis-regulatory region binding"/>
    <property type="evidence" value="ECO:0007669"/>
    <property type="project" value="TreeGrafter"/>
</dbReference>
<dbReference type="AlphaFoldDB" id="A0A0A9D8K9"/>
<dbReference type="PANTHER" id="PTHR31307">
    <property type="entry name" value="TRIHELIX TRANSCRIPTION FACTOR ASIL2"/>
    <property type="match status" value="1"/>
</dbReference>
<dbReference type="EMBL" id="GBRH01214867">
    <property type="protein sequence ID" value="JAD83028.1"/>
    <property type="molecule type" value="Transcribed_RNA"/>
</dbReference>
<proteinExistence type="predicted"/>
<reference evidence="2" key="2">
    <citation type="journal article" date="2015" name="Data Brief">
        <title>Shoot transcriptome of the giant reed, Arundo donax.</title>
        <authorList>
            <person name="Barrero R.A."/>
            <person name="Guerrero F.D."/>
            <person name="Moolhuijzen P."/>
            <person name="Goolsby J.A."/>
            <person name="Tidwell J."/>
            <person name="Bellgard S.E."/>
            <person name="Bellgard M.I."/>
        </authorList>
    </citation>
    <scope>NUCLEOTIDE SEQUENCE</scope>
    <source>
        <tissue evidence="2">Shoot tissue taken approximately 20 cm above the soil surface</tissue>
    </source>
</reference>
<name>A0A0A9D8K9_ARUDO</name>
<evidence type="ECO:0000256" key="1">
    <source>
        <dbReference type="SAM" id="MobiDB-lite"/>
    </source>
</evidence>
<accession>A0A0A9D8K9</accession>
<protein>
    <submittedName>
        <fullName evidence="2">Uncharacterized protein</fullName>
    </submittedName>
</protein>
<sequence length="172" mass="18687">MMSLMCPPPPPPLLPPVVTRRRDTHPSPRLTWGARAPEHLLGGGGDAVGPGNSGLGSELGEPQKIGAVEGNSVGFVMLTESIQKFGVVFERIESRKRQHMAEVEQMRRDFQRDLDAKWREILEKAQAEIACLGDEDVDESDVEEDGDGGNDNKRLEDGAGEEQNNGAMDASP</sequence>
<feature type="region of interest" description="Disordered" evidence="1">
    <location>
        <begin position="1"/>
        <end position="58"/>
    </location>
</feature>
<dbReference type="GO" id="GO:0005634">
    <property type="term" value="C:nucleus"/>
    <property type="evidence" value="ECO:0007669"/>
    <property type="project" value="TreeGrafter"/>
</dbReference>
<feature type="compositionally biased region" description="Acidic residues" evidence="1">
    <location>
        <begin position="133"/>
        <end position="148"/>
    </location>
</feature>
<organism evidence="2">
    <name type="scientific">Arundo donax</name>
    <name type="common">Giant reed</name>
    <name type="synonym">Donax arundinaceus</name>
    <dbReference type="NCBI Taxonomy" id="35708"/>
    <lineage>
        <taxon>Eukaryota</taxon>
        <taxon>Viridiplantae</taxon>
        <taxon>Streptophyta</taxon>
        <taxon>Embryophyta</taxon>
        <taxon>Tracheophyta</taxon>
        <taxon>Spermatophyta</taxon>
        <taxon>Magnoliopsida</taxon>
        <taxon>Liliopsida</taxon>
        <taxon>Poales</taxon>
        <taxon>Poaceae</taxon>
        <taxon>PACMAD clade</taxon>
        <taxon>Arundinoideae</taxon>
        <taxon>Arundineae</taxon>
        <taxon>Arundo</taxon>
    </lineage>
</organism>
<feature type="region of interest" description="Disordered" evidence="1">
    <location>
        <begin position="132"/>
        <end position="172"/>
    </location>
</feature>
<reference evidence="2" key="1">
    <citation type="submission" date="2014-09" db="EMBL/GenBank/DDBJ databases">
        <authorList>
            <person name="Magalhaes I.L.F."/>
            <person name="Oliveira U."/>
            <person name="Santos F.R."/>
            <person name="Vidigal T.H.D.A."/>
            <person name="Brescovit A.D."/>
            <person name="Santos A.J."/>
        </authorList>
    </citation>
    <scope>NUCLEOTIDE SEQUENCE</scope>
    <source>
        <tissue evidence="2">Shoot tissue taken approximately 20 cm above the soil surface</tissue>
    </source>
</reference>
<dbReference type="InterPro" id="IPR044823">
    <property type="entry name" value="ASIL1/2-like"/>
</dbReference>
<evidence type="ECO:0000313" key="2">
    <source>
        <dbReference type="EMBL" id="JAD83028.1"/>
    </source>
</evidence>
<feature type="compositionally biased region" description="Gly residues" evidence="1">
    <location>
        <begin position="41"/>
        <end position="54"/>
    </location>
</feature>